<dbReference type="InterPro" id="IPR017055">
    <property type="entry name" value="Sig_transdc_His_kinase_DctB"/>
</dbReference>
<evidence type="ECO:0000256" key="10">
    <source>
        <dbReference type="ARBA" id="ARBA00022777"/>
    </source>
</evidence>
<dbReference type="CDD" id="cd00082">
    <property type="entry name" value="HisKA"/>
    <property type="match status" value="1"/>
</dbReference>
<keyword evidence="8 19" id="KW-0812">Transmembrane</keyword>
<dbReference type="PANTHER" id="PTHR43065">
    <property type="entry name" value="SENSOR HISTIDINE KINASE"/>
    <property type="match status" value="1"/>
</dbReference>
<keyword evidence="6" id="KW-0597">Phosphoprotein</keyword>
<evidence type="ECO:0000259" key="20">
    <source>
        <dbReference type="PROSITE" id="PS50109"/>
    </source>
</evidence>
<sequence>MSDPTPAPQTRRPRRSGPFSGRAQTALVTLLLTAVATIWVTNWMLTERFTETTRNRAELRLALYSGNLISELRRNAIVPQLLARDAALIAALNAQDYSQSSQRLISFVDEIGAASLMLLDKDGRTVAATDRNRLGENHRETPYFVDALRANTTVFTAIARETGNYSFTYARRMESTGETVGVIVVEVDLAKFERAWAGISDAVMVTDSAGTIILATEPRWRGLTPQEALERQPADGAIERAIRATADWTAQEADAYLRGEAVMRIDGRIPFRGWTLTTFTTYASVRERVNAVLALEIMGFAILTALVFYALSRKTALRMALFQRESTELRALNARLQREIAERERVQKNLTVAEQSLEQSSKLAALGEMSAAVSHELNQPLAAMKTYLAGARLLVNRNRPDEALSAFHRIDDLIERMGAITRQLKSYARKGQAVFTPVDMAGALASALSMMEPQLKSRRVRISKILPDQPVMVMGDSMRIEQVLVNLLRNALDATKSVDDPEVEIILAAGETATLSVRDNGHGIADLESLFEPFYTTKQPGDGVGLGLAISSGIVSELGGRLTARNGEDGGAVFEMQLPVLNEKTEAAE</sequence>
<dbReference type="InterPro" id="IPR003661">
    <property type="entry name" value="HisK_dim/P_dom"/>
</dbReference>
<evidence type="ECO:0000256" key="2">
    <source>
        <dbReference type="ARBA" id="ARBA00004429"/>
    </source>
</evidence>
<evidence type="ECO:0000256" key="18">
    <source>
        <dbReference type="SAM" id="MobiDB-lite"/>
    </source>
</evidence>
<keyword evidence="12 19" id="KW-1133">Transmembrane helix</keyword>
<dbReference type="GO" id="GO:0000155">
    <property type="term" value="F:phosphorelay sensor kinase activity"/>
    <property type="evidence" value="ECO:0007669"/>
    <property type="project" value="InterPro"/>
</dbReference>
<evidence type="ECO:0000256" key="8">
    <source>
        <dbReference type="ARBA" id="ARBA00022692"/>
    </source>
</evidence>
<dbReference type="InterPro" id="IPR036097">
    <property type="entry name" value="HisK_dim/P_sf"/>
</dbReference>
<evidence type="ECO:0000313" key="21">
    <source>
        <dbReference type="EMBL" id="MEN9062973.1"/>
    </source>
</evidence>
<comment type="function">
    <text evidence="15">Member of the two-component regulatory system DctB/DctD involved in the transport of C4-dicarboxylates. DctB functions as a membrane-associated protein kinase that phosphorylates DctD in response to environmental signals.</text>
</comment>
<keyword evidence="5" id="KW-0997">Cell inner membrane</keyword>
<evidence type="ECO:0000256" key="7">
    <source>
        <dbReference type="ARBA" id="ARBA00022679"/>
    </source>
</evidence>
<dbReference type="SUPFAM" id="SSF47384">
    <property type="entry name" value="Homodimeric domain of signal transducing histidine kinase"/>
    <property type="match status" value="1"/>
</dbReference>
<feature type="coiled-coil region" evidence="17">
    <location>
        <begin position="319"/>
        <end position="356"/>
    </location>
</feature>
<accession>A0AAW9SVG8</accession>
<comment type="subcellular location">
    <subcellularLocation>
        <location evidence="2">Cell inner membrane</location>
        <topology evidence="2">Multi-pass membrane protein</topology>
    </subcellularLocation>
</comment>
<evidence type="ECO:0000256" key="12">
    <source>
        <dbReference type="ARBA" id="ARBA00022989"/>
    </source>
</evidence>
<keyword evidence="17" id="KW-0175">Coiled coil</keyword>
<evidence type="ECO:0000256" key="4">
    <source>
        <dbReference type="ARBA" id="ARBA00022475"/>
    </source>
</evidence>
<dbReference type="CDD" id="cd18773">
    <property type="entry name" value="PDC1_HK_sensor"/>
    <property type="match status" value="1"/>
</dbReference>
<evidence type="ECO:0000256" key="11">
    <source>
        <dbReference type="ARBA" id="ARBA00022840"/>
    </source>
</evidence>
<dbReference type="PROSITE" id="PS50109">
    <property type="entry name" value="HIS_KIN"/>
    <property type="match status" value="1"/>
</dbReference>
<keyword evidence="7" id="KW-0808">Transferase</keyword>
<dbReference type="Pfam" id="PF02518">
    <property type="entry name" value="HATPase_c"/>
    <property type="match status" value="1"/>
</dbReference>
<comment type="caution">
    <text evidence="21">The sequence shown here is derived from an EMBL/GenBank/DDBJ whole genome shotgun (WGS) entry which is preliminary data.</text>
</comment>
<evidence type="ECO:0000256" key="6">
    <source>
        <dbReference type="ARBA" id="ARBA00022553"/>
    </source>
</evidence>
<dbReference type="PIRSF" id="PIRSF036431">
    <property type="entry name" value="STHK_DctB"/>
    <property type="match status" value="1"/>
</dbReference>
<keyword evidence="22" id="KW-1185">Reference proteome</keyword>
<dbReference type="Gene3D" id="3.30.565.10">
    <property type="entry name" value="Histidine kinase-like ATPase, C-terminal domain"/>
    <property type="match status" value="1"/>
</dbReference>
<dbReference type="Pfam" id="PF02743">
    <property type="entry name" value="dCache_1"/>
    <property type="match status" value="1"/>
</dbReference>
<name>A0AAW9SVG8_9RHOB</name>
<dbReference type="InterPro" id="IPR029151">
    <property type="entry name" value="Sensor-like_sf"/>
</dbReference>
<dbReference type="PRINTS" id="PR00344">
    <property type="entry name" value="BCTRLSENSOR"/>
</dbReference>
<dbReference type="InterPro" id="IPR033479">
    <property type="entry name" value="dCache_1"/>
</dbReference>
<reference evidence="21 22" key="1">
    <citation type="submission" date="2024-05" db="EMBL/GenBank/DDBJ databases">
        <title>Genome sequence of Ponticoccus litoralis KCCM 90028.</title>
        <authorList>
            <person name="Kim J.M."/>
            <person name="Lee J.K."/>
            <person name="Choi B.J."/>
            <person name="Bayburt H."/>
            <person name="Baek J.H."/>
            <person name="Jeon C.O."/>
        </authorList>
    </citation>
    <scope>NUCLEOTIDE SEQUENCE [LARGE SCALE GENOMIC DNA]</scope>
    <source>
        <strain evidence="21 22">KCCM 90028</strain>
    </source>
</reference>
<feature type="transmembrane region" description="Helical" evidence="19">
    <location>
        <begin position="21"/>
        <end position="45"/>
    </location>
</feature>
<feature type="domain" description="Histidine kinase" evidence="20">
    <location>
        <begin position="372"/>
        <end position="582"/>
    </location>
</feature>
<dbReference type="PANTHER" id="PTHR43065:SF46">
    <property type="entry name" value="C4-DICARBOXYLATE TRANSPORT SENSOR PROTEIN DCTB"/>
    <property type="match status" value="1"/>
</dbReference>
<feature type="region of interest" description="Disordered" evidence="18">
    <location>
        <begin position="1"/>
        <end position="20"/>
    </location>
</feature>
<dbReference type="InterPro" id="IPR004358">
    <property type="entry name" value="Sig_transdc_His_kin-like_C"/>
</dbReference>
<evidence type="ECO:0000256" key="15">
    <source>
        <dbReference type="ARBA" id="ARBA00059004"/>
    </source>
</evidence>
<gene>
    <name evidence="21" type="ORF">ABFB10_20340</name>
</gene>
<dbReference type="SUPFAM" id="SSF103190">
    <property type="entry name" value="Sensory domain-like"/>
    <property type="match status" value="1"/>
</dbReference>
<evidence type="ECO:0000256" key="19">
    <source>
        <dbReference type="SAM" id="Phobius"/>
    </source>
</evidence>
<evidence type="ECO:0000256" key="1">
    <source>
        <dbReference type="ARBA" id="ARBA00000085"/>
    </source>
</evidence>
<evidence type="ECO:0000313" key="22">
    <source>
        <dbReference type="Proteomes" id="UP001428774"/>
    </source>
</evidence>
<organism evidence="21 22">
    <name type="scientific">Ponticoccus litoralis</name>
    <dbReference type="NCBI Taxonomy" id="422297"/>
    <lineage>
        <taxon>Bacteria</taxon>
        <taxon>Pseudomonadati</taxon>
        <taxon>Pseudomonadota</taxon>
        <taxon>Alphaproteobacteria</taxon>
        <taxon>Rhodobacterales</taxon>
        <taxon>Roseobacteraceae</taxon>
        <taxon>Ponticoccus</taxon>
    </lineage>
</organism>
<protein>
    <recommendedName>
        <fullName evidence="16">C4-dicarboxylate transport sensor protein DctB</fullName>
        <ecNumber evidence="3">2.7.13.3</ecNumber>
    </recommendedName>
</protein>
<evidence type="ECO:0000256" key="13">
    <source>
        <dbReference type="ARBA" id="ARBA00023012"/>
    </source>
</evidence>
<dbReference type="EC" id="2.7.13.3" evidence="3"/>
<proteinExistence type="predicted"/>
<evidence type="ECO:0000256" key="9">
    <source>
        <dbReference type="ARBA" id="ARBA00022741"/>
    </source>
</evidence>
<dbReference type="Pfam" id="PF00512">
    <property type="entry name" value="HisKA"/>
    <property type="match status" value="1"/>
</dbReference>
<dbReference type="GO" id="GO:0005524">
    <property type="term" value="F:ATP binding"/>
    <property type="evidence" value="ECO:0007669"/>
    <property type="project" value="UniProtKB-KW"/>
</dbReference>
<dbReference type="RefSeq" id="WP_347167899.1">
    <property type="nucleotide sequence ID" value="NZ_JBDNCH010000002.1"/>
</dbReference>
<dbReference type="SUPFAM" id="SSF55874">
    <property type="entry name" value="ATPase domain of HSP90 chaperone/DNA topoisomerase II/histidine kinase"/>
    <property type="match status" value="1"/>
</dbReference>
<evidence type="ECO:0000256" key="5">
    <source>
        <dbReference type="ARBA" id="ARBA00022519"/>
    </source>
</evidence>
<dbReference type="Gene3D" id="1.10.287.130">
    <property type="match status" value="1"/>
</dbReference>
<evidence type="ECO:0000256" key="14">
    <source>
        <dbReference type="ARBA" id="ARBA00023136"/>
    </source>
</evidence>
<dbReference type="GO" id="GO:0005886">
    <property type="term" value="C:plasma membrane"/>
    <property type="evidence" value="ECO:0007669"/>
    <property type="project" value="UniProtKB-SubCell"/>
</dbReference>
<feature type="transmembrane region" description="Helical" evidence="19">
    <location>
        <begin position="291"/>
        <end position="311"/>
    </location>
</feature>
<keyword evidence="14 19" id="KW-0472">Membrane</keyword>
<dbReference type="FunFam" id="1.10.287.130:FF:000049">
    <property type="entry name" value="C4-dicarboxylate transport sensor protein DctB"/>
    <property type="match status" value="1"/>
</dbReference>
<dbReference type="AlphaFoldDB" id="A0AAW9SVG8"/>
<dbReference type="EMBL" id="JBDNCH010000002">
    <property type="protein sequence ID" value="MEN9062973.1"/>
    <property type="molecule type" value="Genomic_DNA"/>
</dbReference>
<dbReference type="InterPro" id="IPR036890">
    <property type="entry name" value="HATPase_C_sf"/>
</dbReference>
<keyword evidence="11 21" id="KW-0067">ATP-binding</keyword>
<dbReference type="Proteomes" id="UP001428774">
    <property type="component" value="Unassembled WGS sequence"/>
</dbReference>
<keyword evidence="13" id="KW-0902">Two-component regulatory system</keyword>
<dbReference type="SMART" id="SM00387">
    <property type="entry name" value="HATPase_c"/>
    <property type="match status" value="1"/>
</dbReference>
<evidence type="ECO:0000256" key="16">
    <source>
        <dbReference type="ARBA" id="ARBA00073143"/>
    </source>
</evidence>
<comment type="catalytic activity">
    <reaction evidence="1">
        <text>ATP + protein L-histidine = ADP + protein N-phospho-L-histidine.</text>
        <dbReference type="EC" id="2.7.13.3"/>
    </reaction>
</comment>
<dbReference type="InterPro" id="IPR005467">
    <property type="entry name" value="His_kinase_dom"/>
</dbReference>
<evidence type="ECO:0000256" key="17">
    <source>
        <dbReference type="SAM" id="Coils"/>
    </source>
</evidence>
<evidence type="ECO:0000256" key="3">
    <source>
        <dbReference type="ARBA" id="ARBA00012438"/>
    </source>
</evidence>
<keyword evidence="4" id="KW-1003">Cell membrane</keyword>
<dbReference type="SMART" id="SM00388">
    <property type="entry name" value="HisKA"/>
    <property type="match status" value="1"/>
</dbReference>
<keyword evidence="10" id="KW-0418">Kinase</keyword>
<keyword evidence="9" id="KW-0547">Nucleotide-binding</keyword>
<dbReference type="Gene3D" id="3.30.450.20">
    <property type="entry name" value="PAS domain"/>
    <property type="match status" value="2"/>
</dbReference>
<dbReference type="InterPro" id="IPR003594">
    <property type="entry name" value="HATPase_dom"/>
</dbReference>